<dbReference type="Proteomes" id="UP000431462">
    <property type="component" value="Unassembled WGS sequence"/>
</dbReference>
<feature type="compositionally biased region" description="Polar residues" evidence="1">
    <location>
        <begin position="30"/>
        <end position="41"/>
    </location>
</feature>
<accession>A0A844HWY3</accession>
<evidence type="ECO:0000256" key="2">
    <source>
        <dbReference type="SAM" id="SignalP"/>
    </source>
</evidence>
<name>A0A844HWY3_9GAMM</name>
<dbReference type="PROSITE" id="PS51257">
    <property type="entry name" value="PROKAR_LIPOPROTEIN"/>
    <property type="match status" value="1"/>
</dbReference>
<comment type="caution">
    <text evidence="3">The sequence shown here is derived from an EMBL/GenBank/DDBJ whole genome shotgun (WGS) entry which is preliminary data.</text>
</comment>
<dbReference type="Gene3D" id="3.40.50.1820">
    <property type="entry name" value="alpha/beta hydrolase"/>
    <property type="match status" value="1"/>
</dbReference>
<evidence type="ECO:0000313" key="3">
    <source>
        <dbReference type="EMBL" id="MTI97221.1"/>
    </source>
</evidence>
<feature type="region of interest" description="Disordered" evidence="1">
    <location>
        <begin position="25"/>
        <end position="47"/>
    </location>
</feature>
<dbReference type="EMBL" id="VENC01000002">
    <property type="protein sequence ID" value="MTI97221.1"/>
    <property type="molecule type" value="Genomic_DNA"/>
</dbReference>
<evidence type="ECO:0000256" key="1">
    <source>
        <dbReference type="SAM" id="MobiDB-lite"/>
    </source>
</evidence>
<dbReference type="AlphaFoldDB" id="A0A844HWY3"/>
<feature type="signal peptide" evidence="2">
    <location>
        <begin position="1"/>
        <end position="20"/>
    </location>
</feature>
<gene>
    <name evidence="3" type="ORF">FH752_01235</name>
</gene>
<sequence length="471" mass="51097">MSILKHSLSSTLVAASLALAACGGGSSDSNTNTVEQSSTPERLQDTRAYEVDPASLPFNSAEGSTTDTWWGTMKSGAGYRIEVPETWNGVLVMYAHGYRGTGEELTVSNPSFRGWLIDNNYAWAASSYSKNYYDVEAGVEDTNELALKFTEIAKANGRSLIAPHQIFIVGHSMGGHVAAAAVEQETLSSAKNQVFYDGAMPMCGVVGGTDEFDYLLDFTFAAQHVAGLGPDSYPADFDQTKIDAKLWSTPPSFQQQGSPTADGIKLENIVRNLSGGDRPLFEAGFRGGFYNVVMGTGGRDGTVNGILAKDLSGNMDTFYQLDNNPNRSTEENTFNNTILRVEGDPQANAPRPAGLRYIPEVNGQFSVPVITLHGLGDLYVPFVHEQSYRKRAIANGSDHLLVQRAIRDPSHCDFTDFEETKAFSDLVNWANTGIKPEGDNVLDPEQVASDDYGCRFSDPTRDNILMNGCIL</sequence>
<feature type="chain" id="PRO_5032737323" evidence="2">
    <location>
        <begin position="21"/>
        <end position="471"/>
    </location>
</feature>
<dbReference type="InterPro" id="IPR029058">
    <property type="entry name" value="AB_hydrolase_fold"/>
</dbReference>
<evidence type="ECO:0000313" key="4">
    <source>
        <dbReference type="Proteomes" id="UP000431462"/>
    </source>
</evidence>
<organism evidence="3 4">
    <name type="scientific">Marinobacter adhaerens</name>
    <dbReference type="NCBI Taxonomy" id="1033846"/>
    <lineage>
        <taxon>Bacteria</taxon>
        <taxon>Pseudomonadati</taxon>
        <taxon>Pseudomonadota</taxon>
        <taxon>Gammaproteobacteria</taxon>
        <taxon>Pseudomonadales</taxon>
        <taxon>Marinobacteraceae</taxon>
        <taxon>Marinobacter</taxon>
    </lineage>
</organism>
<keyword evidence="3" id="KW-0378">Hydrolase</keyword>
<dbReference type="SUPFAM" id="SSF53474">
    <property type="entry name" value="alpha/beta-Hydrolases"/>
    <property type="match status" value="1"/>
</dbReference>
<dbReference type="GO" id="GO:0016787">
    <property type="term" value="F:hydrolase activity"/>
    <property type="evidence" value="ECO:0007669"/>
    <property type="project" value="UniProtKB-KW"/>
</dbReference>
<reference evidence="3 4" key="1">
    <citation type="submission" date="2019-06" db="EMBL/GenBank/DDBJ databases">
        <title>Enrichment of Autotrophic Halophilic Microorganisms from Red Sea Brine Pool Using Microbial Electrosynthesis System.</title>
        <authorList>
            <person name="Alqahtani M.F."/>
            <person name="Bajracharya S."/>
            <person name="Katuri K.P."/>
            <person name="Ali M."/>
            <person name="Saikaly P.E."/>
        </authorList>
    </citation>
    <scope>NUCLEOTIDE SEQUENCE [LARGE SCALE GENOMIC DNA]</scope>
    <source>
        <strain evidence="3">MES15</strain>
    </source>
</reference>
<keyword evidence="2" id="KW-0732">Signal</keyword>
<protein>
    <submittedName>
        <fullName evidence="3">Alpha/beta hydrolase</fullName>
    </submittedName>
</protein>
<proteinExistence type="predicted"/>